<dbReference type="Gene3D" id="3.40.50.1820">
    <property type="entry name" value="alpha/beta hydrolase"/>
    <property type="match status" value="1"/>
</dbReference>
<evidence type="ECO:0000313" key="3">
    <source>
        <dbReference type="EMBL" id="KAK0388483.1"/>
    </source>
</evidence>
<evidence type="ECO:0000256" key="1">
    <source>
        <dbReference type="ARBA" id="ARBA00022801"/>
    </source>
</evidence>
<feature type="domain" description="Alpha/beta hydrolase fold-3" evidence="2">
    <location>
        <begin position="93"/>
        <end position="299"/>
    </location>
</feature>
<keyword evidence="1" id="KW-0378">Hydrolase</keyword>
<dbReference type="Proteomes" id="UP001175261">
    <property type="component" value="Unassembled WGS sequence"/>
</dbReference>
<dbReference type="EMBL" id="JAPDFR010000003">
    <property type="protein sequence ID" value="KAK0388483.1"/>
    <property type="molecule type" value="Genomic_DNA"/>
</dbReference>
<organism evidence="3 4">
    <name type="scientific">Sarocladium strictum</name>
    <name type="common">Black bundle disease fungus</name>
    <name type="synonym">Acremonium strictum</name>
    <dbReference type="NCBI Taxonomy" id="5046"/>
    <lineage>
        <taxon>Eukaryota</taxon>
        <taxon>Fungi</taxon>
        <taxon>Dikarya</taxon>
        <taxon>Ascomycota</taxon>
        <taxon>Pezizomycotina</taxon>
        <taxon>Sordariomycetes</taxon>
        <taxon>Hypocreomycetidae</taxon>
        <taxon>Hypocreales</taxon>
        <taxon>Sarocladiaceae</taxon>
        <taxon>Sarocladium</taxon>
    </lineage>
</organism>
<sequence length="333" mass="35726">MTTPKPPYEPEMAAFLDVYPAPKDITREFIPLMRQAPPSTVTAEDVIAGEPYTHEERQVNGHQGPVTISIFRPLQAGQTSAGLTATAPLPAIYYTHGGGFLCGTRFTGAKDVLQWAKAAGAILVSVEYRLTPEHPYPAAIDDCWAGLKYVGEHAAELGIDADRLMITGQSAGGNLAAALGLIARDQKGPKLVGQLLDCPMLDDRDSNPSSRQFIKEGIWSNGSNVLAWSLYLGPNAGRADVSAYAAPARCTDFSGLAPALITVGSSEVFRDECVSYASELWKAGVQCELHVWPGGFHVFDALMPDHPMSVASNQAKTNWVVKMLARKVSASKL</sequence>
<dbReference type="InterPro" id="IPR013094">
    <property type="entry name" value="AB_hydrolase_3"/>
</dbReference>
<name>A0AA39GKT5_SARSR</name>
<dbReference type="AlphaFoldDB" id="A0AA39GKT5"/>
<dbReference type="SUPFAM" id="SSF53474">
    <property type="entry name" value="alpha/beta-Hydrolases"/>
    <property type="match status" value="1"/>
</dbReference>
<evidence type="ECO:0000259" key="2">
    <source>
        <dbReference type="Pfam" id="PF07859"/>
    </source>
</evidence>
<proteinExistence type="predicted"/>
<comment type="caution">
    <text evidence="3">The sequence shown here is derived from an EMBL/GenBank/DDBJ whole genome shotgun (WGS) entry which is preliminary data.</text>
</comment>
<dbReference type="InterPro" id="IPR050300">
    <property type="entry name" value="GDXG_lipolytic_enzyme"/>
</dbReference>
<dbReference type="Pfam" id="PF07859">
    <property type="entry name" value="Abhydrolase_3"/>
    <property type="match status" value="1"/>
</dbReference>
<gene>
    <name evidence="3" type="ORF">NLU13_4727</name>
</gene>
<evidence type="ECO:0000313" key="4">
    <source>
        <dbReference type="Proteomes" id="UP001175261"/>
    </source>
</evidence>
<dbReference type="PANTHER" id="PTHR48081">
    <property type="entry name" value="AB HYDROLASE SUPERFAMILY PROTEIN C4A8.06C"/>
    <property type="match status" value="1"/>
</dbReference>
<reference evidence="3" key="1">
    <citation type="submission" date="2022-10" db="EMBL/GenBank/DDBJ databases">
        <title>Determination and structural analysis of whole genome sequence of Sarocladium strictum F4-1.</title>
        <authorList>
            <person name="Hu L."/>
            <person name="Jiang Y."/>
        </authorList>
    </citation>
    <scope>NUCLEOTIDE SEQUENCE</scope>
    <source>
        <strain evidence="3">F4-1</strain>
    </source>
</reference>
<protein>
    <recommendedName>
        <fullName evidence="2">Alpha/beta hydrolase fold-3 domain-containing protein</fullName>
    </recommendedName>
</protein>
<dbReference type="InterPro" id="IPR029058">
    <property type="entry name" value="AB_hydrolase_fold"/>
</dbReference>
<dbReference type="GO" id="GO:0016787">
    <property type="term" value="F:hydrolase activity"/>
    <property type="evidence" value="ECO:0007669"/>
    <property type="project" value="UniProtKB-KW"/>
</dbReference>
<dbReference type="PANTHER" id="PTHR48081:SF8">
    <property type="entry name" value="ALPHA_BETA HYDROLASE FOLD-3 DOMAIN-CONTAINING PROTEIN-RELATED"/>
    <property type="match status" value="1"/>
</dbReference>
<accession>A0AA39GKT5</accession>
<keyword evidence="4" id="KW-1185">Reference proteome</keyword>